<organism evidence="2 3">
    <name type="scientific">Linum trigynum</name>
    <dbReference type="NCBI Taxonomy" id="586398"/>
    <lineage>
        <taxon>Eukaryota</taxon>
        <taxon>Viridiplantae</taxon>
        <taxon>Streptophyta</taxon>
        <taxon>Embryophyta</taxon>
        <taxon>Tracheophyta</taxon>
        <taxon>Spermatophyta</taxon>
        <taxon>Magnoliopsida</taxon>
        <taxon>eudicotyledons</taxon>
        <taxon>Gunneridae</taxon>
        <taxon>Pentapetalae</taxon>
        <taxon>rosids</taxon>
        <taxon>fabids</taxon>
        <taxon>Malpighiales</taxon>
        <taxon>Linaceae</taxon>
        <taxon>Linum</taxon>
    </lineage>
</organism>
<proteinExistence type="predicted"/>
<dbReference type="SUPFAM" id="SSF52540">
    <property type="entry name" value="P-loop containing nucleoside triphosphate hydrolases"/>
    <property type="match status" value="1"/>
</dbReference>
<dbReference type="InterPro" id="IPR027417">
    <property type="entry name" value="P-loop_NTPase"/>
</dbReference>
<keyword evidence="3" id="KW-1185">Reference proteome</keyword>
<evidence type="ECO:0000313" key="3">
    <source>
        <dbReference type="Proteomes" id="UP001497516"/>
    </source>
</evidence>
<evidence type="ECO:0000256" key="1">
    <source>
        <dbReference type="SAM" id="MobiDB-lite"/>
    </source>
</evidence>
<dbReference type="Gene3D" id="3.40.50.300">
    <property type="entry name" value="P-loop containing nucleotide triphosphate hydrolases"/>
    <property type="match status" value="1"/>
</dbReference>
<feature type="region of interest" description="Disordered" evidence="1">
    <location>
        <begin position="1"/>
        <end position="22"/>
    </location>
</feature>
<dbReference type="EMBL" id="OZ034819">
    <property type="protein sequence ID" value="CAL1397187.1"/>
    <property type="molecule type" value="Genomic_DNA"/>
</dbReference>
<dbReference type="Pfam" id="PF13671">
    <property type="entry name" value="AAA_33"/>
    <property type="match status" value="1"/>
</dbReference>
<protein>
    <submittedName>
        <fullName evidence="2">Uncharacterized protein</fullName>
    </submittedName>
</protein>
<name>A0AAV2FGQ7_9ROSI</name>
<dbReference type="AlphaFoldDB" id="A0AAV2FGQ7"/>
<gene>
    <name evidence="2" type="ORF">LTRI10_LOCUS37508</name>
</gene>
<dbReference type="Proteomes" id="UP001497516">
    <property type="component" value="Chromosome 6"/>
</dbReference>
<sequence length="200" mass="21775">MGNNSDHHSVNSSLPPPPPTPPIIVAMKGHPGTGKTTLARSLASALRIPLIDKDDVRDSAVPNDLSYDVVWRVASTQLQLGLSVVVDSPLSRRAHLDRLIHVAGSAAGARLLIVECRPSDEAVWRERLEQRGSEEGASSHKPSTWRDLRKLIEGYRACHEYDAGGVPKLVVDTTSCTVEELVEEVMDFIQLHAPGIVKNI</sequence>
<reference evidence="2 3" key="1">
    <citation type="submission" date="2024-04" db="EMBL/GenBank/DDBJ databases">
        <authorList>
            <person name="Fracassetti M."/>
        </authorList>
    </citation>
    <scope>NUCLEOTIDE SEQUENCE [LARGE SCALE GENOMIC DNA]</scope>
</reference>
<accession>A0AAV2FGQ7</accession>
<evidence type="ECO:0000313" key="2">
    <source>
        <dbReference type="EMBL" id="CAL1397187.1"/>
    </source>
</evidence>
<dbReference type="PANTHER" id="PTHR37807:SF3">
    <property type="entry name" value="OS07G0160300 PROTEIN"/>
    <property type="match status" value="1"/>
</dbReference>
<dbReference type="PANTHER" id="PTHR37807">
    <property type="entry name" value="OS07G0160300 PROTEIN"/>
    <property type="match status" value="1"/>
</dbReference>